<dbReference type="Pfam" id="PF18576">
    <property type="entry name" value="HTH_52"/>
    <property type="match status" value="1"/>
</dbReference>
<accession>A0A150MRK1</accession>
<dbReference type="InterPro" id="IPR036388">
    <property type="entry name" value="WH-like_DNA-bd_sf"/>
</dbReference>
<dbReference type="Pfam" id="PF22339">
    <property type="entry name" value="YgxA-like_sub_bind"/>
    <property type="match status" value="1"/>
</dbReference>
<evidence type="ECO:0000313" key="5">
    <source>
        <dbReference type="Proteomes" id="UP000075424"/>
    </source>
</evidence>
<dbReference type="AlphaFoldDB" id="A0A150MRK1"/>
<dbReference type="InterPro" id="IPR029348">
    <property type="entry name" value="NTF-like"/>
</dbReference>
<comment type="caution">
    <text evidence="4">The sequence shown here is derived from an EMBL/GenBank/DDBJ whole genome shotgun (WGS) entry which is preliminary data.</text>
</comment>
<name>A0A150MRK1_GEOSE</name>
<dbReference type="EMBL" id="LQYV01000058">
    <property type="protein sequence ID" value="KYD27106.1"/>
    <property type="molecule type" value="Genomic_DNA"/>
</dbReference>
<gene>
    <name evidence="4" type="ORF">B4109_0446</name>
</gene>
<evidence type="ECO:0000259" key="3">
    <source>
        <dbReference type="Pfam" id="PF22339"/>
    </source>
</evidence>
<feature type="domain" description="Nucleotidyltransferase-like" evidence="1">
    <location>
        <begin position="70"/>
        <end position="187"/>
    </location>
</feature>
<dbReference type="Proteomes" id="UP000075424">
    <property type="component" value="Unassembled WGS sequence"/>
</dbReference>
<dbReference type="Gene3D" id="1.10.10.10">
    <property type="entry name" value="Winged helix-like DNA-binding domain superfamily/Winged helix DNA-binding domain"/>
    <property type="match status" value="1"/>
</dbReference>
<protein>
    <submittedName>
        <fullName evidence="4">Uncharacterized protein</fullName>
    </submittedName>
</protein>
<sequence>MKQALTALFEHLHKRNVMIDDGGREEKTLQKKQPAQNRNVWLSVNRYVGISEGFVRPDIAAGFLQRMRGMKELLHPICHEWANRCNTHGILMIEKTAFHAATTDTFDVVLLVIVDPQSEPMLLRKYSLNEKKAVLYAVSERQLNEWLVLGSHRKAVDWVFNGTVVFDRNGYVQQLRQRLEQFPPKERRLKMGLEFAKLIRHYTDGKALFAAKHWLDSYNHMVQVLRHLARLTVIEHGLYPEVTVWNQVKRMDGRIYRLYEELVGSEEPLPKRLELLLLASEFLIHSYVESGSSHLCEALKEKNGAWSIEEMTGHPQFAPYSVDLVIMLEYLVERKVLTVVEMPTKGNTMLERYYTL</sequence>
<proteinExistence type="predicted"/>
<dbReference type="Gene3D" id="1.20.120.330">
    <property type="entry name" value="Nucleotidyltransferases domain 2"/>
    <property type="match status" value="1"/>
</dbReference>
<evidence type="ECO:0000259" key="1">
    <source>
        <dbReference type="Pfam" id="PF14540"/>
    </source>
</evidence>
<dbReference type="InterPro" id="IPR041143">
    <property type="entry name" value="YgxA_HTH"/>
</dbReference>
<dbReference type="Gene3D" id="3.30.460.10">
    <property type="entry name" value="Beta Polymerase, domain 2"/>
    <property type="match status" value="1"/>
</dbReference>
<organism evidence="4 5">
    <name type="scientific">Geobacillus stearothermophilus</name>
    <name type="common">Bacillus stearothermophilus</name>
    <dbReference type="NCBI Taxonomy" id="1422"/>
    <lineage>
        <taxon>Bacteria</taxon>
        <taxon>Bacillati</taxon>
        <taxon>Bacillota</taxon>
        <taxon>Bacilli</taxon>
        <taxon>Bacillales</taxon>
        <taxon>Anoxybacillaceae</taxon>
        <taxon>Geobacillus</taxon>
    </lineage>
</organism>
<dbReference type="InterPro" id="IPR043519">
    <property type="entry name" value="NT_sf"/>
</dbReference>
<reference evidence="4 5" key="1">
    <citation type="submission" date="2016-01" db="EMBL/GenBank/DDBJ databases">
        <title>Draft Genome Sequences of Seven Thermophilic Sporeformers Isolated from Foods.</title>
        <authorList>
            <person name="Berendsen E.M."/>
            <person name="Wells-Bennik M.H."/>
            <person name="Krawcyk A.O."/>
            <person name="De Jong A."/>
            <person name="Holsappel S."/>
            <person name="Eijlander R.T."/>
            <person name="Kuipers O.P."/>
        </authorList>
    </citation>
    <scope>NUCLEOTIDE SEQUENCE [LARGE SCALE GENOMIC DNA]</scope>
    <source>
        <strain evidence="4 5">B4109</strain>
    </source>
</reference>
<dbReference type="Pfam" id="PF14540">
    <property type="entry name" value="NTF-like"/>
    <property type="match status" value="1"/>
</dbReference>
<evidence type="ECO:0000259" key="2">
    <source>
        <dbReference type="Pfam" id="PF18576"/>
    </source>
</evidence>
<feature type="domain" description="YgxA-like substrate binding" evidence="3">
    <location>
        <begin position="189"/>
        <end position="286"/>
    </location>
</feature>
<evidence type="ECO:0000313" key="4">
    <source>
        <dbReference type="EMBL" id="KYD27106.1"/>
    </source>
</evidence>
<dbReference type="InterPro" id="IPR054515">
    <property type="entry name" value="YgxA-like_substrate-bd"/>
</dbReference>
<dbReference type="PATRIC" id="fig|1422.18.peg.3223"/>
<feature type="domain" description="YgxA-like helix-turn-helix" evidence="2">
    <location>
        <begin position="293"/>
        <end position="355"/>
    </location>
</feature>